<dbReference type="Pfam" id="PF24883">
    <property type="entry name" value="NPHP3_N"/>
    <property type="match status" value="1"/>
</dbReference>
<protein>
    <recommendedName>
        <fullName evidence="2">Nephrocystin 3-like N-terminal domain-containing protein</fullName>
    </recommendedName>
</protein>
<dbReference type="OrthoDB" id="443402at2759"/>
<evidence type="ECO:0000313" key="4">
    <source>
        <dbReference type="Proteomes" id="UP000240883"/>
    </source>
</evidence>
<dbReference type="InterPro" id="IPR056884">
    <property type="entry name" value="NPHP3-like_N"/>
</dbReference>
<evidence type="ECO:0000256" key="1">
    <source>
        <dbReference type="ARBA" id="ARBA00022737"/>
    </source>
</evidence>
<keyword evidence="1" id="KW-0677">Repeat</keyword>
<feature type="domain" description="Nephrocystin 3-like N-terminal" evidence="2">
    <location>
        <begin position="26"/>
        <end position="143"/>
    </location>
</feature>
<dbReference type="PANTHER" id="PTHR10039">
    <property type="entry name" value="AMELOGENIN"/>
    <property type="match status" value="1"/>
</dbReference>
<proteinExistence type="predicted"/>
<name>A0A2T2NHX7_CORCC</name>
<dbReference type="Proteomes" id="UP000240883">
    <property type="component" value="Unassembled WGS sequence"/>
</dbReference>
<evidence type="ECO:0000259" key="2">
    <source>
        <dbReference type="Pfam" id="PF24883"/>
    </source>
</evidence>
<dbReference type="STRING" id="1448308.A0A2T2NHX7"/>
<dbReference type="EMBL" id="KZ678138">
    <property type="protein sequence ID" value="PSN64638.1"/>
    <property type="molecule type" value="Genomic_DNA"/>
</dbReference>
<dbReference type="PANTHER" id="PTHR10039:SF5">
    <property type="entry name" value="NACHT DOMAIN-CONTAINING PROTEIN"/>
    <property type="match status" value="1"/>
</dbReference>
<accession>A0A2T2NHX7</accession>
<evidence type="ECO:0000313" key="3">
    <source>
        <dbReference type="EMBL" id="PSN64638.1"/>
    </source>
</evidence>
<sequence>MKYITEHPKTKDFLEEWAGKDTLVMSSCFFWSAGTDLQKNQAGLLRSLLSSILSQHPGLISVVFANLYDNLMASNYSELIGDFDLGELKAAFSNVCALKNQHIRVCLFIDGLDEYTGDQLSLVETISSSASNSVMLKALVSSRPESLFNQAFEKLPQLRLELLTATDISYYVSGSLEENARFLTLGKEIQARPRG</sequence>
<reference evidence="3 4" key="1">
    <citation type="journal article" date="2018" name="Front. Microbiol.">
        <title>Genome-Wide Analysis of Corynespora cassiicola Leaf Fall Disease Putative Effectors.</title>
        <authorList>
            <person name="Lopez D."/>
            <person name="Ribeiro S."/>
            <person name="Label P."/>
            <person name="Fumanal B."/>
            <person name="Venisse J.S."/>
            <person name="Kohler A."/>
            <person name="de Oliveira R.R."/>
            <person name="Labutti K."/>
            <person name="Lipzen A."/>
            <person name="Lail K."/>
            <person name="Bauer D."/>
            <person name="Ohm R.A."/>
            <person name="Barry K.W."/>
            <person name="Spatafora J."/>
            <person name="Grigoriev I.V."/>
            <person name="Martin F.M."/>
            <person name="Pujade-Renaud V."/>
        </authorList>
    </citation>
    <scope>NUCLEOTIDE SEQUENCE [LARGE SCALE GENOMIC DNA]</scope>
    <source>
        <strain evidence="3 4">Philippines</strain>
    </source>
</reference>
<dbReference type="AlphaFoldDB" id="A0A2T2NHX7"/>
<gene>
    <name evidence="3" type="ORF">BS50DRAFT_498299</name>
</gene>
<organism evidence="3 4">
    <name type="scientific">Corynespora cassiicola Philippines</name>
    <dbReference type="NCBI Taxonomy" id="1448308"/>
    <lineage>
        <taxon>Eukaryota</taxon>
        <taxon>Fungi</taxon>
        <taxon>Dikarya</taxon>
        <taxon>Ascomycota</taxon>
        <taxon>Pezizomycotina</taxon>
        <taxon>Dothideomycetes</taxon>
        <taxon>Pleosporomycetidae</taxon>
        <taxon>Pleosporales</taxon>
        <taxon>Corynesporascaceae</taxon>
        <taxon>Corynespora</taxon>
    </lineage>
</organism>
<keyword evidence="4" id="KW-1185">Reference proteome</keyword>